<reference evidence="7 8" key="1">
    <citation type="submission" date="2016-11" db="EMBL/GenBank/DDBJ databases">
        <authorList>
            <person name="Jaros S."/>
            <person name="Januszkiewicz K."/>
            <person name="Wedrychowicz H."/>
        </authorList>
    </citation>
    <scope>NUCLEOTIDE SEQUENCE [LARGE SCALE GENOMIC DNA]</scope>
    <source>
        <strain evidence="7 8">DSM 19980</strain>
    </source>
</reference>
<dbReference type="Gene3D" id="3.30.70.270">
    <property type="match status" value="1"/>
</dbReference>
<evidence type="ECO:0000256" key="4">
    <source>
        <dbReference type="ARBA" id="ARBA00023204"/>
    </source>
</evidence>
<organism evidence="7 8">
    <name type="scientific">Modicisalibacter ilicicola DSM 19980</name>
    <dbReference type="NCBI Taxonomy" id="1121942"/>
    <lineage>
        <taxon>Bacteria</taxon>
        <taxon>Pseudomonadati</taxon>
        <taxon>Pseudomonadota</taxon>
        <taxon>Gammaproteobacteria</taxon>
        <taxon>Oceanospirillales</taxon>
        <taxon>Halomonadaceae</taxon>
        <taxon>Modicisalibacter</taxon>
    </lineage>
</organism>
<keyword evidence="8" id="KW-1185">Reference proteome</keyword>
<dbReference type="GO" id="GO:0006281">
    <property type="term" value="P:DNA repair"/>
    <property type="evidence" value="ECO:0007669"/>
    <property type="project" value="UniProtKB-KW"/>
</dbReference>
<evidence type="ECO:0000256" key="2">
    <source>
        <dbReference type="ARBA" id="ARBA00022763"/>
    </source>
</evidence>
<keyword evidence="4" id="KW-0234">DNA repair</keyword>
<dbReference type="Proteomes" id="UP000184346">
    <property type="component" value="Unassembled WGS sequence"/>
</dbReference>
<sequence>MYALIDCNNFFVSCERLFDPALEGLPVGVLSNNDGCVIARSEELKALGVAMGMPAHKIPAAQRRRIVLRSSNYALYGDLSGRVQRVLAECVPALDPYSIDECFLDLRGLTGDLDSLGRDLVRSVERHVGLPVSLGIAPTRTLAKLANRQAKRMPHRPQVCVWPDAGDPALDRRLRQLPVKAIWGIGARLALQLAALEIHDAAALRDAPEPWLRKRFSVVVARTARELKGIPCLEAQDLETPRRSILCSRSFGRLLNDRDQLSEALRHHCQRAGEKLRRDDLLAGAVGVFLRTSRHRAGPQQHHPLWTTLPFPSADTLRINQQAQRLLEQLWRPGHAYQKLGIMLAELSPRRYSQASLLEGAEPRRQEALMETWDTIRQRYGREALTLGVQQHQGAWRMNSRYRSPRYTTRWDELPLVRAR</sequence>
<dbReference type="EMBL" id="FQUJ01000006">
    <property type="protein sequence ID" value="SHF02803.1"/>
    <property type="molecule type" value="Genomic_DNA"/>
</dbReference>
<dbReference type="STRING" id="1121942.SAMN02745148_01645"/>
<dbReference type="InterPro" id="IPR050116">
    <property type="entry name" value="DNA_polymerase-Y"/>
</dbReference>
<protein>
    <submittedName>
        <fullName evidence="7">DNA polymerase V</fullName>
    </submittedName>
</protein>
<feature type="domain" description="UmuC" evidence="6">
    <location>
        <begin position="2"/>
        <end position="186"/>
    </location>
</feature>
<evidence type="ECO:0000256" key="3">
    <source>
        <dbReference type="ARBA" id="ARBA00023199"/>
    </source>
</evidence>
<dbReference type="SUPFAM" id="SSF56672">
    <property type="entry name" value="DNA/RNA polymerases"/>
    <property type="match status" value="1"/>
</dbReference>
<dbReference type="Gene3D" id="3.30.1490.100">
    <property type="entry name" value="DNA polymerase, Y-family, little finger domain"/>
    <property type="match status" value="1"/>
</dbReference>
<dbReference type="InterPro" id="IPR043502">
    <property type="entry name" value="DNA/RNA_pol_sf"/>
</dbReference>
<dbReference type="RefSeq" id="WP_072821632.1">
    <property type="nucleotide sequence ID" value="NZ_FQUJ01000006.1"/>
</dbReference>
<keyword evidence="2" id="KW-0227">DNA damage</keyword>
<dbReference type="InterPro" id="IPR017961">
    <property type="entry name" value="DNA_pol_Y-fam_little_finger"/>
</dbReference>
<dbReference type="InterPro" id="IPR043128">
    <property type="entry name" value="Rev_trsase/Diguanyl_cyclase"/>
</dbReference>
<keyword evidence="5" id="KW-0742">SOS response</keyword>
<dbReference type="GO" id="GO:0003887">
    <property type="term" value="F:DNA-directed DNA polymerase activity"/>
    <property type="evidence" value="ECO:0007669"/>
    <property type="project" value="TreeGrafter"/>
</dbReference>
<dbReference type="Pfam" id="PF00817">
    <property type="entry name" value="IMS"/>
    <property type="match status" value="1"/>
</dbReference>
<dbReference type="Gene3D" id="1.10.150.20">
    <property type="entry name" value="5' to 3' exonuclease, C-terminal subdomain"/>
    <property type="match status" value="1"/>
</dbReference>
<gene>
    <name evidence="7" type="ORF">SAMN02745148_01645</name>
</gene>
<dbReference type="GO" id="GO:0003684">
    <property type="term" value="F:damaged DNA binding"/>
    <property type="evidence" value="ECO:0007669"/>
    <property type="project" value="InterPro"/>
</dbReference>
<dbReference type="Gene3D" id="3.40.1170.60">
    <property type="match status" value="1"/>
</dbReference>
<dbReference type="GO" id="GO:0005829">
    <property type="term" value="C:cytosol"/>
    <property type="evidence" value="ECO:0007669"/>
    <property type="project" value="TreeGrafter"/>
</dbReference>
<dbReference type="AlphaFoldDB" id="A0A1M4YAZ8"/>
<dbReference type="Pfam" id="PF13438">
    <property type="entry name" value="DUF4113"/>
    <property type="match status" value="1"/>
</dbReference>
<dbReference type="SUPFAM" id="SSF100879">
    <property type="entry name" value="Lesion bypass DNA polymerase (Y-family), little finger domain"/>
    <property type="match status" value="1"/>
</dbReference>
<dbReference type="Pfam" id="PF11799">
    <property type="entry name" value="IMS_C"/>
    <property type="match status" value="1"/>
</dbReference>
<evidence type="ECO:0000259" key="6">
    <source>
        <dbReference type="PROSITE" id="PS50173"/>
    </source>
</evidence>
<dbReference type="OrthoDB" id="9808813at2"/>
<keyword evidence="3" id="KW-0741">SOS mutagenesis</keyword>
<dbReference type="PANTHER" id="PTHR11076:SF34">
    <property type="entry name" value="PROTEIN UMUC"/>
    <property type="match status" value="1"/>
</dbReference>
<dbReference type="InterPro" id="IPR036775">
    <property type="entry name" value="DNA_pol_Y-fam_lit_finger_sf"/>
</dbReference>
<comment type="similarity">
    <text evidence="1">Belongs to the DNA polymerase type-Y family.</text>
</comment>
<name>A0A1M4YAZ8_9GAMM</name>
<dbReference type="CDD" id="cd01700">
    <property type="entry name" value="PolY_Pol_V_umuC"/>
    <property type="match status" value="1"/>
</dbReference>
<accession>A0A1M4YAZ8</accession>
<dbReference type="GO" id="GO:0042276">
    <property type="term" value="P:error-prone translesion synthesis"/>
    <property type="evidence" value="ECO:0007669"/>
    <property type="project" value="TreeGrafter"/>
</dbReference>
<proteinExistence type="inferred from homology"/>
<dbReference type="PANTHER" id="PTHR11076">
    <property type="entry name" value="DNA REPAIR POLYMERASE UMUC / TRANSFERASE FAMILY MEMBER"/>
    <property type="match status" value="1"/>
</dbReference>
<dbReference type="PROSITE" id="PS50173">
    <property type="entry name" value="UMUC"/>
    <property type="match status" value="1"/>
</dbReference>
<evidence type="ECO:0000313" key="8">
    <source>
        <dbReference type="Proteomes" id="UP000184346"/>
    </source>
</evidence>
<evidence type="ECO:0000256" key="1">
    <source>
        <dbReference type="ARBA" id="ARBA00010945"/>
    </source>
</evidence>
<dbReference type="InterPro" id="IPR001126">
    <property type="entry name" value="UmuC"/>
</dbReference>
<evidence type="ECO:0000313" key="7">
    <source>
        <dbReference type="EMBL" id="SHF02803.1"/>
    </source>
</evidence>
<dbReference type="GO" id="GO:0009432">
    <property type="term" value="P:SOS response"/>
    <property type="evidence" value="ECO:0007669"/>
    <property type="project" value="UniProtKB-KW"/>
</dbReference>
<evidence type="ECO:0000256" key="5">
    <source>
        <dbReference type="ARBA" id="ARBA00023236"/>
    </source>
</evidence>
<dbReference type="InterPro" id="IPR025188">
    <property type="entry name" value="DUF4113"/>
</dbReference>